<protein>
    <submittedName>
        <fullName evidence="1">Uncharacterized protein</fullName>
    </submittedName>
</protein>
<accession>A0A4U0ZJH7</accession>
<keyword evidence="2" id="KW-1185">Reference proteome</keyword>
<dbReference type="OrthoDB" id="5740696at2"/>
<reference evidence="1 2" key="1">
    <citation type="submission" date="2019-04" db="EMBL/GenBank/DDBJ databases">
        <title>Alteromonas portus sp. nov., an alginate lyase-excreting marine bacterium.</title>
        <authorList>
            <person name="Huang H."/>
            <person name="Mo K."/>
            <person name="Bao S."/>
        </authorList>
    </citation>
    <scope>NUCLEOTIDE SEQUENCE [LARGE SCALE GENOMIC DNA]</scope>
    <source>
        <strain evidence="1 2">HB161718</strain>
    </source>
</reference>
<proteinExistence type="predicted"/>
<sequence length="254" mass="27737">MTTILRIAATFSATALLLGCGGSDSNDTLDDLNANRAKWENGNIDNYQFEYQVSCFCTEETILPRLVLVEDGQVTSQTIVAGNIALPLDDATTENIDSLFQLIALEESRAESLSVKYDPELGYPTEISVDINEQIADDEYTLTISNLVAEGDVACTATVEDGLLLSVTDKTTQMPIACGVTATVTEEAYSETVEIDDTDCADDDLIAMLEERPGFYSLTVQKQGYQDYLVDNVGIGKDLCHVLTREFNVELIPE</sequence>
<organism evidence="1 2">
    <name type="scientific">Alteromonas portus</name>
    <dbReference type="NCBI Taxonomy" id="2565549"/>
    <lineage>
        <taxon>Bacteria</taxon>
        <taxon>Pseudomonadati</taxon>
        <taxon>Pseudomonadota</taxon>
        <taxon>Gammaproteobacteria</taxon>
        <taxon>Alteromonadales</taxon>
        <taxon>Alteromonadaceae</taxon>
        <taxon>Alteromonas/Salinimonas group</taxon>
        <taxon>Alteromonas</taxon>
    </lineage>
</organism>
<dbReference type="Pfam" id="PF19671">
    <property type="entry name" value="DUF6174"/>
    <property type="match status" value="1"/>
</dbReference>
<gene>
    <name evidence="1" type="ORF">E5672_14065</name>
</gene>
<evidence type="ECO:0000313" key="2">
    <source>
        <dbReference type="Proteomes" id="UP000305471"/>
    </source>
</evidence>
<dbReference type="Proteomes" id="UP000305471">
    <property type="component" value="Unassembled WGS sequence"/>
</dbReference>
<evidence type="ECO:0000313" key="1">
    <source>
        <dbReference type="EMBL" id="TKB02232.1"/>
    </source>
</evidence>
<dbReference type="RefSeq" id="WP_136782769.1">
    <property type="nucleotide sequence ID" value="NZ_SWCO01000008.1"/>
</dbReference>
<dbReference type="EMBL" id="SWCO01000008">
    <property type="protein sequence ID" value="TKB02232.1"/>
    <property type="molecule type" value="Genomic_DNA"/>
</dbReference>
<name>A0A4U0ZJH7_9ALTE</name>
<dbReference type="InterPro" id="IPR046172">
    <property type="entry name" value="DUF6174"/>
</dbReference>
<comment type="caution">
    <text evidence="1">The sequence shown here is derived from an EMBL/GenBank/DDBJ whole genome shotgun (WGS) entry which is preliminary data.</text>
</comment>
<dbReference type="PROSITE" id="PS51257">
    <property type="entry name" value="PROKAR_LIPOPROTEIN"/>
    <property type="match status" value="1"/>
</dbReference>
<dbReference type="AlphaFoldDB" id="A0A4U0ZJH7"/>